<feature type="region of interest" description="Disordered" evidence="6">
    <location>
        <begin position="296"/>
        <end position="349"/>
    </location>
</feature>
<dbReference type="VEuPathDB" id="FungiDB:F503_07283"/>
<dbReference type="AlphaFoldDB" id="S3C9H8"/>
<evidence type="ECO:0000256" key="1">
    <source>
        <dbReference type="ARBA" id="ARBA00004141"/>
    </source>
</evidence>
<evidence type="ECO:0000259" key="8">
    <source>
        <dbReference type="Pfam" id="PF20684"/>
    </source>
</evidence>
<keyword evidence="10" id="KW-1185">Reference proteome</keyword>
<dbReference type="PANTHER" id="PTHR33048:SF47">
    <property type="entry name" value="INTEGRAL MEMBRANE PROTEIN-RELATED"/>
    <property type="match status" value="1"/>
</dbReference>
<evidence type="ECO:0000256" key="5">
    <source>
        <dbReference type="ARBA" id="ARBA00038359"/>
    </source>
</evidence>
<protein>
    <submittedName>
        <fullName evidence="9">Integral membrane protein</fullName>
    </submittedName>
</protein>
<dbReference type="HOGENOM" id="CLU_028200_0_4_1"/>
<organism evidence="9 10">
    <name type="scientific">Ophiostoma piceae (strain UAMH 11346)</name>
    <name type="common">Sap stain fungus</name>
    <dbReference type="NCBI Taxonomy" id="1262450"/>
    <lineage>
        <taxon>Eukaryota</taxon>
        <taxon>Fungi</taxon>
        <taxon>Dikarya</taxon>
        <taxon>Ascomycota</taxon>
        <taxon>Pezizomycotina</taxon>
        <taxon>Sordariomycetes</taxon>
        <taxon>Sordariomycetidae</taxon>
        <taxon>Ophiostomatales</taxon>
        <taxon>Ophiostomataceae</taxon>
        <taxon>Ophiostoma</taxon>
    </lineage>
</organism>
<feature type="transmembrane region" description="Helical" evidence="7">
    <location>
        <begin position="12"/>
        <end position="34"/>
    </location>
</feature>
<dbReference type="Proteomes" id="UP000016923">
    <property type="component" value="Unassembled WGS sequence"/>
</dbReference>
<dbReference type="STRING" id="1262450.S3C9H8"/>
<evidence type="ECO:0000256" key="6">
    <source>
        <dbReference type="SAM" id="MobiDB-lite"/>
    </source>
</evidence>
<keyword evidence="2 7" id="KW-0812">Transmembrane</keyword>
<sequence length="460" mass="51207">MVTKDDESQAWVVITVASITMGIAFTALACRVFTRAVLVKHFGVDDWAAVVAGIMLLMCGLMVTIDVKNGLGRHSWTITDTERVPYYKYFYASIIFYNATLVSVKIAFLLQYYRVFAVAKIRRIILFFMVLITGWSLSQLFVSIFTCTPIHKFWDESVTTGRCINATPQWYINAAGNITTDIIIFLLPMPVLKNIHLKRTQKLIVMGIFSLGFFTVAISVIRIKYLRQNSDFSWDNVASACWSVGELSSAVTCLCLPTLRPLLVRLRPHVFGNSSGNSSNRSKRSSFRGFFKQSEASGSHLRTHSDGNHSANGGSRLSHYNQKEGQNGASPHNKNISQDMTVGDGAFPSSISQDDLYSAALDMSDGHGRGRGRGLERQSPFDIEAARRGYFLPPLPDWSQDSLRFPENVLCRDAIGMQGTVTTTIGSERPVTPGEELLEPPTGQIAVRHEVQRESSPWRV</sequence>
<dbReference type="Pfam" id="PF20684">
    <property type="entry name" value="Fung_rhodopsin"/>
    <property type="match status" value="1"/>
</dbReference>
<name>S3C9H8_OPHP1</name>
<feature type="transmembrane region" description="Helical" evidence="7">
    <location>
        <begin position="125"/>
        <end position="151"/>
    </location>
</feature>
<dbReference type="EMBL" id="KE148147">
    <property type="protein sequence ID" value="EPE09507.1"/>
    <property type="molecule type" value="Genomic_DNA"/>
</dbReference>
<feature type="compositionally biased region" description="Polar residues" evidence="6">
    <location>
        <begin position="308"/>
        <end position="340"/>
    </location>
</feature>
<evidence type="ECO:0000256" key="7">
    <source>
        <dbReference type="SAM" id="Phobius"/>
    </source>
</evidence>
<evidence type="ECO:0000313" key="9">
    <source>
        <dbReference type="EMBL" id="EPE09507.1"/>
    </source>
</evidence>
<comment type="similarity">
    <text evidence="5">Belongs to the SAT4 family.</text>
</comment>
<accession>S3C9H8</accession>
<evidence type="ECO:0000313" key="10">
    <source>
        <dbReference type="Proteomes" id="UP000016923"/>
    </source>
</evidence>
<dbReference type="eggNOG" id="ENOG502S025">
    <property type="taxonomic scope" value="Eukaryota"/>
</dbReference>
<comment type="subcellular location">
    <subcellularLocation>
        <location evidence="1">Membrane</location>
        <topology evidence="1">Multi-pass membrane protein</topology>
    </subcellularLocation>
</comment>
<keyword evidence="4 7" id="KW-0472">Membrane</keyword>
<dbReference type="OrthoDB" id="3648173at2759"/>
<evidence type="ECO:0000256" key="2">
    <source>
        <dbReference type="ARBA" id="ARBA00022692"/>
    </source>
</evidence>
<dbReference type="InterPro" id="IPR052337">
    <property type="entry name" value="SAT4-like"/>
</dbReference>
<dbReference type="PANTHER" id="PTHR33048">
    <property type="entry name" value="PTH11-LIKE INTEGRAL MEMBRANE PROTEIN (AFU_ORTHOLOGUE AFUA_5G11245)"/>
    <property type="match status" value="1"/>
</dbReference>
<evidence type="ECO:0000256" key="4">
    <source>
        <dbReference type="ARBA" id="ARBA00023136"/>
    </source>
</evidence>
<dbReference type="InterPro" id="IPR049326">
    <property type="entry name" value="Rhodopsin_dom_fungi"/>
</dbReference>
<feature type="domain" description="Rhodopsin" evidence="8">
    <location>
        <begin position="31"/>
        <end position="264"/>
    </location>
</feature>
<keyword evidence="3 7" id="KW-1133">Transmembrane helix</keyword>
<feature type="transmembrane region" description="Helical" evidence="7">
    <location>
        <begin position="89"/>
        <end position="113"/>
    </location>
</feature>
<evidence type="ECO:0000256" key="3">
    <source>
        <dbReference type="ARBA" id="ARBA00022989"/>
    </source>
</evidence>
<gene>
    <name evidence="9" type="ORF">F503_07283</name>
</gene>
<dbReference type="OMA" id="INATPQW"/>
<proteinExistence type="inferred from homology"/>
<feature type="transmembrane region" description="Helical" evidence="7">
    <location>
        <begin position="46"/>
        <end position="65"/>
    </location>
</feature>
<reference evidence="9 10" key="1">
    <citation type="journal article" date="2013" name="BMC Genomics">
        <title>The genome and transcriptome of the pine saprophyte Ophiostoma piceae, and a comparison with the bark beetle-associated pine pathogen Grosmannia clavigera.</title>
        <authorList>
            <person name="Haridas S."/>
            <person name="Wang Y."/>
            <person name="Lim L."/>
            <person name="Massoumi Alamouti S."/>
            <person name="Jackman S."/>
            <person name="Docking R."/>
            <person name="Robertson G."/>
            <person name="Birol I."/>
            <person name="Bohlmann J."/>
            <person name="Breuil C."/>
        </authorList>
    </citation>
    <scope>NUCLEOTIDE SEQUENCE [LARGE SCALE GENOMIC DNA]</scope>
    <source>
        <strain evidence="9 10">UAMH 11346</strain>
    </source>
</reference>
<feature type="transmembrane region" description="Helical" evidence="7">
    <location>
        <begin position="203"/>
        <end position="225"/>
    </location>
</feature>
<dbReference type="PROSITE" id="PS51257">
    <property type="entry name" value="PROKAR_LIPOPROTEIN"/>
    <property type="match status" value="1"/>
</dbReference>
<feature type="transmembrane region" description="Helical" evidence="7">
    <location>
        <begin position="171"/>
        <end position="191"/>
    </location>
</feature>
<dbReference type="GO" id="GO:0016020">
    <property type="term" value="C:membrane"/>
    <property type="evidence" value="ECO:0007669"/>
    <property type="project" value="UniProtKB-SubCell"/>
</dbReference>